<dbReference type="Pfam" id="PF13521">
    <property type="entry name" value="AAA_28"/>
    <property type="match status" value="1"/>
</dbReference>
<dbReference type="PANTHER" id="PTHR37512">
    <property type="entry name" value="TRIFUNCTIONAL NAD BIOSYNTHESIS/REGULATOR PROTEIN NADR"/>
    <property type="match status" value="1"/>
</dbReference>
<proteinExistence type="predicted"/>
<dbReference type="Proteomes" id="UP000198305">
    <property type="component" value="Unassembled WGS sequence"/>
</dbReference>
<keyword evidence="2" id="KW-0808">Transferase</keyword>
<feature type="domain" description="NadR/Ttd14 AAA" evidence="1">
    <location>
        <begin position="7"/>
        <end position="162"/>
    </location>
</feature>
<organism evidence="2 3">
    <name type="scientific">Methylobacillus rhizosphaerae</name>
    <dbReference type="NCBI Taxonomy" id="551994"/>
    <lineage>
        <taxon>Bacteria</taxon>
        <taxon>Pseudomonadati</taxon>
        <taxon>Pseudomonadota</taxon>
        <taxon>Betaproteobacteria</taxon>
        <taxon>Nitrosomonadales</taxon>
        <taxon>Methylophilaceae</taxon>
        <taxon>Methylobacillus</taxon>
    </lineage>
</organism>
<dbReference type="EMBL" id="FZOA01000008">
    <property type="protein sequence ID" value="SNR96865.1"/>
    <property type="molecule type" value="Genomic_DNA"/>
</dbReference>
<dbReference type="PANTHER" id="PTHR37512:SF1">
    <property type="entry name" value="NADR_TTD14 AAA DOMAIN-CONTAINING PROTEIN"/>
    <property type="match status" value="1"/>
</dbReference>
<accession>A0A239AMF8</accession>
<dbReference type="InterPro" id="IPR027417">
    <property type="entry name" value="P-loop_NTPase"/>
</dbReference>
<dbReference type="InterPro" id="IPR052735">
    <property type="entry name" value="NAD_biosynth-regulator"/>
</dbReference>
<evidence type="ECO:0000313" key="2">
    <source>
        <dbReference type="EMBL" id="SNR96865.1"/>
    </source>
</evidence>
<dbReference type="GO" id="GO:0016779">
    <property type="term" value="F:nucleotidyltransferase activity"/>
    <property type="evidence" value="ECO:0007669"/>
    <property type="project" value="UniProtKB-KW"/>
</dbReference>
<keyword evidence="2" id="KW-0548">Nucleotidyltransferase</keyword>
<dbReference type="Gene3D" id="3.40.50.300">
    <property type="entry name" value="P-loop containing nucleotide triphosphate hydrolases"/>
    <property type="match status" value="1"/>
</dbReference>
<dbReference type="OrthoDB" id="9151999at2"/>
<reference evidence="3" key="1">
    <citation type="submission" date="2017-06" db="EMBL/GenBank/DDBJ databases">
        <authorList>
            <person name="Varghese N."/>
            <person name="Submissions S."/>
        </authorList>
    </citation>
    <scope>NUCLEOTIDE SEQUENCE [LARGE SCALE GENOMIC DNA]</scope>
    <source>
        <strain evidence="3">Ca-68</strain>
    </source>
</reference>
<name>A0A239AMF8_9PROT</name>
<dbReference type="SUPFAM" id="SSF52540">
    <property type="entry name" value="P-loop containing nucleoside triphosphate hydrolases"/>
    <property type="match status" value="1"/>
</dbReference>
<dbReference type="RefSeq" id="WP_089376098.1">
    <property type="nucleotide sequence ID" value="NZ_FZOA01000008.1"/>
</dbReference>
<sequence length="179" mass="20080">MNHSVLRIAILGAESTGKSVLAAALAVHYQTIWVPEYLREFVETHQRTPYANEQYRIAFTQREREAAGALRAHRLLFCDTSPLMTAIYSEHYFGHVDDQLVTLAARHDYAATIVTAPTMPWVADGLQRESDAVRQCVHARLIRALQDAGIAYLLVDGNVQQRVAEVARYLSVCLPDNDT</sequence>
<gene>
    <name evidence="2" type="ORF">SAMN05192560_2020</name>
</gene>
<dbReference type="InterPro" id="IPR038727">
    <property type="entry name" value="NadR/Ttd14_AAA_dom"/>
</dbReference>
<evidence type="ECO:0000313" key="3">
    <source>
        <dbReference type="Proteomes" id="UP000198305"/>
    </source>
</evidence>
<evidence type="ECO:0000259" key="1">
    <source>
        <dbReference type="Pfam" id="PF13521"/>
    </source>
</evidence>
<dbReference type="AlphaFoldDB" id="A0A239AMF8"/>
<protein>
    <submittedName>
        <fullName evidence="2">Nicotinamide-nucleotide adenylyltransferase, NadR type</fullName>
    </submittedName>
</protein>
<keyword evidence="3" id="KW-1185">Reference proteome</keyword>